<protein>
    <submittedName>
        <fullName evidence="3">Uncharacterized protein</fullName>
    </submittedName>
</protein>
<dbReference type="Proteomes" id="UP000054097">
    <property type="component" value="Unassembled WGS sequence"/>
</dbReference>
<dbReference type="InterPro" id="IPR036047">
    <property type="entry name" value="F-box-like_dom_sf"/>
</dbReference>
<evidence type="ECO:0000256" key="2">
    <source>
        <dbReference type="SAM" id="MobiDB-lite"/>
    </source>
</evidence>
<evidence type="ECO:0000313" key="4">
    <source>
        <dbReference type="Proteomes" id="UP000054097"/>
    </source>
</evidence>
<evidence type="ECO:0000313" key="3">
    <source>
        <dbReference type="EMBL" id="KIM25019.1"/>
    </source>
</evidence>
<dbReference type="AlphaFoldDB" id="A0A0C3AYE8"/>
<organism evidence="3 4">
    <name type="scientific">Serendipita vermifera MAFF 305830</name>
    <dbReference type="NCBI Taxonomy" id="933852"/>
    <lineage>
        <taxon>Eukaryota</taxon>
        <taxon>Fungi</taxon>
        <taxon>Dikarya</taxon>
        <taxon>Basidiomycota</taxon>
        <taxon>Agaricomycotina</taxon>
        <taxon>Agaricomycetes</taxon>
        <taxon>Sebacinales</taxon>
        <taxon>Serendipitaceae</taxon>
        <taxon>Serendipita</taxon>
    </lineage>
</organism>
<reference evidence="3 4" key="1">
    <citation type="submission" date="2014-04" db="EMBL/GenBank/DDBJ databases">
        <authorList>
            <consortium name="DOE Joint Genome Institute"/>
            <person name="Kuo A."/>
            <person name="Zuccaro A."/>
            <person name="Kohler A."/>
            <person name="Nagy L.G."/>
            <person name="Floudas D."/>
            <person name="Copeland A."/>
            <person name="Barry K.W."/>
            <person name="Cichocki N."/>
            <person name="Veneault-Fourrey C."/>
            <person name="LaButti K."/>
            <person name="Lindquist E.A."/>
            <person name="Lipzen A."/>
            <person name="Lundell T."/>
            <person name="Morin E."/>
            <person name="Murat C."/>
            <person name="Sun H."/>
            <person name="Tunlid A."/>
            <person name="Henrissat B."/>
            <person name="Grigoriev I.V."/>
            <person name="Hibbett D.S."/>
            <person name="Martin F."/>
            <person name="Nordberg H.P."/>
            <person name="Cantor M.N."/>
            <person name="Hua S.X."/>
        </authorList>
    </citation>
    <scope>NUCLEOTIDE SEQUENCE [LARGE SCALE GENOMIC DNA]</scope>
    <source>
        <strain evidence="3 4">MAFF 305830</strain>
    </source>
</reference>
<keyword evidence="1" id="KW-0175">Coiled coil</keyword>
<feature type="compositionally biased region" description="Low complexity" evidence="2">
    <location>
        <begin position="21"/>
        <end position="31"/>
    </location>
</feature>
<sequence length="577" mass="65176">MRPRRAIQRTSYRERSDSDSEGSTSVSSTSDLTELGIDDEVHYPVVHLLTASEVVETENLILVEAEELAVVDARYRELKLKLDSTERERNAKRDRLFGLKARLTRIRALPQEVLGYIFLFYMDEPAHSPWTLMQVTRTWRATALSTRALWTKIMITSPVWQKRGGSRWKAGREVCGSMEQLDRALRRAGNEPLDVEIALKVPSGYRYRSYTGKAIADMINHLASTQRHLRVEHLHVHGEEYYGVFSKLSSSTSMFPKLRTLRLPSSCCDKFVAKISPSFQHLTELCVYLRKYWDQSANLPLYEIIGQWVQTQTLASLSLITATSLERLSFQPLYSVLQKATFITTLDLTNITFQGISGDPAPLLSFPNLHTLVLKDGFKDWAFDTPCLKTLTMTMDSAIPRGPPGSNHFPLLASMTILHTWSTDYIKHIHFPPLHTLDISSARSSYGPGAMMNRSVDLNPVVFRLRKTKVSTSTLVAWLALMDRLEELVLVEIDVDRGLFDFLASSAKGESLMRLSMTGENELNCPRLVRLQVDLKAQAPVRNRTTIAVAKKTSNARIKAGIAIERWAVCSPTDRSG</sequence>
<dbReference type="SUPFAM" id="SSF52047">
    <property type="entry name" value="RNI-like"/>
    <property type="match status" value="1"/>
</dbReference>
<dbReference type="EMBL" id="KN824318">
    <property type="protein sequence ID" value="KIM25019.1"/>
    <property type="molecule type" value="Genomic_DNA"/>
</dbReference>
<dbReference type="SUPFAM" id="SSF81383">
    <property type="entry name" value="F-box domain"/>
    <property type="match status" value="1"/>
</dbReference>
<feature type="coiled-coil region" evidence="1">
    <location>
        <begin position="68"/>
        <end position="95"/>
    </location>
</feature>
<dbReference type="HOGENOM" id="CLU_031654_0_0_1"/>
<reference evidence="4" key="2">
    <citation type="submission" date="2015-01" db="EMBL/GenBank/DDBJ databases">
        <title>Evolutionary Origins and Diversification of the Mycorrhizal Mutualists.</title>
        <authorList>
            <consortium name="DOE Joint Genome Institute"/>
            <consortium name="Mycorrhizal Genomics Consortium"/>
            <person name="Kohler A."/>
            <person name="Kuo A."/>
            <person name="Nagy L.G."/>
            <person name="Floudas D."/>
            <person name="Copeland A."/>
            <person name="Barry K.W."/>
            <person name="Cichocki N."/>
            <person name="Veneault-Fourrey C."/>
            <person name="LaButti K."/>
            <person name="Lindquist E.A."/>
            <person name="Lipzen A."/>
            <person name="Lundell T."/>
            <person name="Morin E."/>
            <person name="Murat C."/>
            <person name="Riley R."/>
            <person name="Ohm R."/>
            <person name="Sun H."/>
            <person name="Tunlid A."/>
            <person name="Henrissat B."/>
            <person name="Grigoriev I.V."/>
            <person name="Hibbett D.S."/>
            <person name="Martin F."/>
        </authorList>
    </citation>
    <scope>NUCLEOTIDE SEQUENCE [LARGE SCALE GENOMIC DNA]</scope>
    <source>
        <strain evidence="4">MAFF 305830</strain>
    </source>
</reference>
<evidence type="ECO:0000256" key="1">
    <source>
        <dbReference type="SAM" id="Coils"/>
    </source>
</evidence>
<dbReference type="OrthoDB" id="3181669at2759"/>
<dbReference type="InterPro" id="IPR032675">
    <property type="entry name" value="LRR_dom_sf"/>
</dbReference>
<gene>
    <name evidence="3" type="ORF">M408DRAFT_226359</name>
</gene>
<feature type="region of interest" description="Disordered" evidence="2">
    <location>
        <begin position="1"/>
        <end position="31"/>
    </location>
</feature>
<proteinExistence type="predicted"/>
<keyword evidence="4" id="KW-1185">Reference proteome</keyword>
<accession>A0A0C3AYE8</accession>
<name>A0A0C3AYE8_SERVB</name>
<dbReference type="Gene3D" id="3.80.10.10">
    <property type="entry name" value="Ribonuclease Inhibitor"/>
    <property type="match status" value="1"/>
</dbReference>